<comment type="similarity">
    <text evidence="2">Belongs to the IL-1 family.</text>
</comment>
<evidence type="ECO:0000313" key="6">
    <source>
        <dbReference type="Proteomes" id="UP001066276"/>
    </source>
</evidence>
<organism evidence="5 6">
    <name type="scientific">Pleurodeles waltl</name>
    <name type="common">Iberian ribbed newt</name>
    <dbReference type="NCBI Taxonomy" id="8319"/>
    <lineage>
        <taxon>Eukaryota</taxon>
        <taxon>Metazoa</taxon>
        <taxon>Chordata</taxon>
        <taxon>Craniata</taxon>
        <taxon>Vertebrata</taxon>
        <taxon>Euteleostomi</taxon>
        <taxon>Amphibia</taxon>
        <taxon>Batrachia</taxon>
        <taxon>Caudata</taxon>
        <taxon>Salamandroidea</taxon>
        <taxon>Salamandridae</taxon>
        <taxon>Pleurodelinae</taxon>
        <taxon>Pleurodeles</taxon>
    </lineage>
</organism>
<proteinExistence type="inferred from homology"/>
<dbReference type="InterPro" id="IPR008996">
    <property type="entry name" value="IL1/FGF"/>
</dbReference>
<dbReference type="GO" id="GO:0006954">
    <property type="term" value="P:inflammatory response"/>
    <property type="evidence" value="ECO:0007669"/>
    <property type="project" value="InterPro"/>
</dbReference>
<gene>
    <name evidence="5" type="ORF">NDU88_006111</name>
</gene>
<name>A0AAV7UK31_PLEWA</name>
<reference evidence="5" key="1">
    <citation type="journal article" date="2022" name="bioRxiv">
        <title>Sequencing and chromosome-scale assembly of the giantPleurodeles waltlgenome.</title>
        <authorList>
            <person name="Brown T."/>
            <person name="Elewa A."/>
            <person name="Iarovenko S."/>
            <person name="Subramanian E."/>
            <person name="Araus A.J."/>
            <person name="Petzold A."/>
            <person name="Susuki M."/>
            <person name="Suzuki K.-i.T."/>
            <person name="Hayashi T."/>
            <person name="Toyoda A."/>
            <person name="Oliveira C."/>
            <person name="Osipova E."/>
            <person name="Leigh N.D."/>
            <person name="Simon A."/>
            <person name="Yun M.H."/>
        </authorList>
    </citation>
    <scope>NUCLEOTIDE SEQUENCE</scope>
    <source>
        <strain evidence="5">20211129_DDA</strain>
        <tissue evidence="5">Liver</tissue>
    </source>
</reference>
<dbReference type="GO" id="GO:0006955">
    <property type="term" value="P:immune response"/>
    <property type="evidence" value="ECO:0007669"/>
    <property type="project" value="InterPro"/>
</dbReference>
<protein>
    <recommendedName>
        <fullName evidence="4">F-box domain-containing protein</fullName>
    </recommendedName>
</protein>
<keyword evidence="3" id="KW-0964">Secreted</keyword>
<dbReference type="Pfam" id="PF00340">
    <property type="entry name" value="IL1"/>
    <property type="match status" value="1"/>
</dbReference>
<dbReference type="EMBL" id="JANPWB010000005">
    <property type="protein sequence ID" value="KAJ1189363.1"/>
    <property type="molecule type" value="Genomic_DNA"/>
</dbReference>
<dbReference type="SUPFAM" id="SSF50353">
    <property type="entry name" value="Cytokine"/>
    <property type="match status" value="1"/>
</dbReference>
<evidence type="ECO:0000256" key="1">
    <source>
        <dbReference type="ARBA" id="ARBA00004613"/>
    </source>
</evidence>
<accession>A0AAV7UK31</accession>
<dbReference type="Proteomes" id="UP001066276">
    <property type="component" value="Chromosome 3_1"/>
</dbReference>
<evidence type="ECO:0000259" key="4">
    <source>
        <dbReference type="PROSITE" id="PS50181"/>
    </source>
</evidence>
<feature type="domain" description="F-box" evidence="4">
    <location>
        <begin position="66"/>
        <end position="119"/>
    </location>
</feature>
<comment type="caution">
    <text evidence="5">The sequence shown here is derived from an EMBL/GenBank/DDBJ whole genome shotgun (WGS) entry which is preliminary data.</text>
</comment>
<dbReference type="AlphaFoldDB" id="A0AAV7UK31"/>
<evidence type="ECO:0000313" key="5">
    <source>
        <dbReference type="EMBL" id="KAJ1189363.1"/>
    </source>
</evidence>
<dbReference type="GO" id="GO:0005615">
    <property type="term" value="C:extracellular space"/>
    <property type="evidence" value="ECO:0007669"/>
    <property type="project" value="InterPro"/>
</dbReference>
<dbReference type="Gene3D" id="2.80.10.50">
    <property type="match status" value="1"/>
</dbReference>
<evidence type="ECO:0000256" key="2">
    <source>
        <dbReference type="ARBA" id="ARBA00010448"/>
    </source>
</evidence>
<dbReference type="InterPro" id="IPR001810">
    <property type="entry name" value="F-box_dom"/>
</dbReference>
<comment type="subcellular location">
    <subcellularLocation>
        <location evidence="1">Secreted</location>
    </subcellularLocation>
</comment>
<evidence type="ECO:0000256" key="3">
    <source>
        <dbReference type="ARBA" id="ARBA00022525"/>
    </source>
</evidence>
<keyword evidence="6" id="KW-1185">Reference proteome</keyword>
<dbReference type="GO" id="GO:0005125">
    <property type="term" value="F:cytokine activity"/>
    <property type="evidence" value="ECO:0007669"/>
    <property type="project" value="InterPro"/>
</dbReference>
<sequence>MRKRGTKGPLMRLLTCFPMRPHPIRICEPHFCFPSSAREAELRKGSRGVPRGHSEKGASPGDTVGACKLLLLPSGVITDILPAMDPNDLYETAKQDKDSKNNLSVLQEKDSAARSWYKLTTKKVAIQSSCKDILVPYTTTSISDSKAVFHAQAIVPPHDTFYFNFSTYKNTEVHKGVAVTFNVQCNGKSYMMFSDVENGLIRFKPGEIPVSIEGTQSEFIFFQTLFDTRDQYYKFESSSFPGSYQARSSEKEIMGHDLVLEHHGEDVAETCKLTIVYLSE</sequence>
<dbReference type="PROSITE" id="PS50181">
    <property type="entry name" value="FBOX"/>
    <property type="match status" value="1"/>
</dbReference>
<dbReference type="InterPro" id="IPR000975">
    <property type="entry name" value="IL-1_fam"/>
</dbReference>
<dbReference type="CDD" id="cd23298">
    <property type="entry name" value="beta-trefoil_IL18"/>
    <property type="match status" value="1"/>
</dbReference>